<dbReference type="Proteomes" id="UP000232722">
    <property type="component" value="Unassembled WGS sequence"/>
</dbReference>
<gene>
    <name evidence="1" type="ORF">RhiirA5_442802</name>
</gene>
<proteinExistence type="predicted"/>
<comment type="caution">
    <text evidence="1">The sequence shown here is derived from an EMBL/GenBank/DDBJ whole genome shotgun (WGS) entry which is preliminary data.</text>
</comment>
<reference evidence="1 2" key="1">
    <citation type="submission" date="2016-04" db="EMBL/GenBank/DDBJ databases">
        <title>Genome analyses suggest a sexual origin of heterokaryosis in a supposedly ancient asexual fungus.</title>
        <authorList>
            <person name="Ropars J."/>
            <person name="Sedzielewska K."/>
            <person name="Noel J."/>
            <person name="Charron P."/>
            <person name="Farinelli L."/>
            <person name="Marton T."/>
            <person name="Kruger M."/>
            <person name="Pelin A."/>
            <person name="Brachmann A."/>
            <person name="Corradi N."/>
        </authorList>
    </citation>
    <scope>NUCLEOTIDE SEQUENCE [LARGE SCALE GENOMIC DNA]</scope>
    <source>
        <strain evidence="1 2">A5</strain>
    </source>
</reference>
<name>A0A2N0NEH4_9GLOM</name>
<evidence type="ECO:0000313" key="1">
    <source>
        <dbReference type="EMBL" id="PKB92960.1"/>
    </source>
</evidence>
<reference evidence="1 2" key="2">
    <citation type="submission" date="2017-09" db="EMBL/GenBank/DDBJ databases">
        <title>Extensive intraspecific genome diversity in a model arbuscular mycorrhizal fungus.</title>
        <authorList>
            <person name="Chen E.C."/>
            <person name="Morin E."/>
            <person name="Beaudet D."/>
            <person name="Noel J."/>
            <person name="Ndikumana S."/>
            <person name="Charron P."/>
            <person name="St-Onge C."/>
            <person name="Giorgi J."/>
            <person name="Grigoriev I.V."/>
            <person name="Roux C."/>
            <person name="Martin F.M."/>
            <person name="Corradi N."/>
        </authorList>
    </citation>
    <scope>NUCLEOTIDE SEQUENCE [LARGE SCALE GENOMIC DNA]</scope>
    <source>
        <strain evidence="1 2">A5</strain>
    </source>
</reference>
<accession>A0A2N0NEH4</accession>
<sequence length="89" mass="10332">MDGGYAIIYPDYTPPKARAISNPRDVKLIYILVLNTTPATDQNTFIKIDFQREPYIILLFFKALKRGYLLYSTAPNPNEKSLWLYFGRP</sequence>
<dbReference type="AlphaFoldDB" id="A0A2N0NEH4"/>
<protein>
    <submittedName>
        <fullName evidence="1">Uncharacterized protein</fullName>
    </submittedName>
</protein>
<evidence type="ECO:0000313" key="2">
    <source>
        <dbReference type="Proteomes" id="UP000232722"/>
    </source>
</evidence>
<dbReference type="EMBL" id="LLXJ01009368">
    <property type="protein sequence ID" value="PKB92960.1"/>
    <property type="molecule type" value="Genomic_DNA"/>
</dbReference>
<organism evidence="1 2">
    <name type="scientific">Rhizophagus irregularis</name>
    <dbReference type="NCBI Taxonomy" id="588596"/>
    <lineage>
        <taxon>Eukaryota</taxon>
        <taxon>Fungi</taxon>
        <taxon>Fungi incertae sedis</taxon>
        <taxon>Mucoromycota</taxon>
        <taxon>Glomeromycotina</taxon>
        <taxon>Glomeromycetes</taxon>
        <taxon>Glomerales</taxon>
        <taxon>Glomeraceae</taxon>
        <taxon>Rhizophagus</taxon>
    </lineage>
</organism>